<dbReference type="PANTHER" id="PTHR32309:SF31">
    <property type="entry name" value="CAPSULAR EXOPOLYSACCHARIDE FAMILY"/>
    <property type="match status" value="1"/>
</dbReference>
<dbReference type="Proteomes" id="UP000242367">
    <property type="component" value="Unassembled WGS sequence"/>
</dbReference>
<sequence>MDSSSRPDAIEITDYPALLRRRWRLILIAAAVGLAAAFALVLVSPKTYTSQASVQVTATGAEDTAAATSKNGTTNLDTEAQIVKSTEVATRAQQILKSAANPRALAARVTITVPPNSTILNIAFDGPSPTAARDGAHAFAQAYLDNRAATASDKLGNDVKTATDRITKLAEKLQNVNALIRSTTRGTASHTNALNQQRLITGEIQALNQRLAQANIKASNITPGSIITGASTPDTASNPNPRLYLPAGLMAGLLIGLVLAVVRDRTDKHIRRPQDIERLTGLPVLLTTPGGRRARPLGLQSGRSRVGQSFNQLAHLIAATLGHGHHVILVAGAERGNGPGVVAANLAAAFARTESNVLLVCANLDSTTAADIVGVPQGEGLAEVLLQRTDAEKVVRRAPEIKQLRVLTCGLDIDHASELLQRNTMERLIDRIRQTAKYTIVETSATSVNADAQALADVADGAVIVVEIPLTRYDHVAVGLRQLDRMGTAVLGAVGIGVQKDVAAATAPPNRSAATVAARHRADEADEPLVGPAARNRTGDAEDADEPRTARGRRRGTPVVHEGTSRTASPRFARPGTASEDGVPIADVTVGETSEPPGRFENGDTIRFRASDVLNASRADDEEKDAAPRAEKKDEDEPEAADPVPLPKLREIPRHGSPNGTIPDRMRRR</sequence>
<evidence type="ECO:0000256" key="7">
    <source>
        <dbReference type="SAM" id="MobiDB-lite"/>
    </source>
</evidence>
<feature type="transmembrane region" description="Helical" evidence="8">
    <location>
        <begin position="243"/>
        <end position="262"/>
    </location>
</feature>
<name>A0A2P4UQ14_9ACTN</name>
<reference evidence="10 11" key="1">
    <citation type="journal article" date="2017" name="Chemistry">
        <title>Isolation, Biosynthesis and Chemical Modifications of Rubterolones A-F: Rare Tropolone Alkaloids from Actinomadura sp. 5-2.</title>
        <authorList>
            <person name="Guo H."/>
            <person name="Benndorf R."/>
            <person name="Leichnitz D."/>
            <person name="Klassen J.L."/>
            <person name="Vollmers J."/>
            <person name="Gorls H."/>
            <person name="Steinacker M."/>
            <person name="Weigel C."/>
            <person name="Dahse H.M."/>
            <person name="Kaster A.K."/>
            <person name="de Beer Z.W."/>
            <person name="Poulsen M."/>
            <person name="Beemelmanns C."/>
        </authorList>
    </citation>
    <scope>NUCLEOTIDE SEQUENCE [LARGE SCALE GENOMIC DNA]</scope>
    <source>
        <strain evidence="10 11">5-2</strain>
    </source>
</reference>
<evidence type="ECO:0000259" key="9">
    <source>
        <dbReference type="Pfam" id="PF02706"/>
    </source>
</evidence>
<evidence type="ECO:0000256" key="1">
    <source>
        <dbReference type="ARBA" id="ARBA00004651"/>
    </source>
</evidence>
<comment type="subcellular location">
    <subcellularLocation>
        <location evidence="1">Cell membrane</location>
        <topology evidence="1">Multi-pass membrane protein</topology>
    </subcellularLocation>
</comment>
<keyword evidence="3" id="KW-1003">Cell membrane</keyword>
<evidence type="ECO:0000313" key="11">
    <source>
        <dbReference type="Proteomes" id="UP000242367"/>
    </source>
</evidence>
<organism evidence="10 11">
    <name type="scientific">Actinomadura rubteroloni</name>
    <dbReference type="NCBI Taxonomy" id="1926885"/>
    <lineage>
        <taxon>Bacteria</taxon>
        <taxon>Bacillati</taxon>
        <taxon>Actinomycetota</taxon>
        <taxon>Actinomycetes</taxon>
        <taxon>Streptosporangiales</taxon>
        <taxon>Thermomonosporaceae</taxon>
        <taxon>Actinomadura</taxon>
    </lineage>
</organism>
<protein>
    <submittedName>
        <fullName evidence="10">Tyrosine-protein kinase YwqD</fullName>
        <ecNumber evidence="10">2.7.10.2</ecNumber>
    </submittedName>
</protein>
<feature type="domain" description="Polysaccharide chain length determinant N-terminal" evidence="9">
    <location>
        <begin position="10"/>
        <end position="91"/>
    </location>
</feature>
<feature type="compositionally biased region" description="Low complexity" evidence="7">
    <location>
        <begin position="506"/>
        <end position="515"/>
    </location>
</feature>
<keyword evidence="6 8" id="KW-0472">Membrane</keyword>
<gene>
    <name evidence="10" type="primary">ywqD</name>
    <name evidence="10" type="ORF">BTM25_15430</name>
</gene>
<evidence type="ECO:0000256" key="4">
    <source>
        <dbReference type="ARBA" id="ARBA00022692"/>
    </source>
</evidence>
<evidence type="ECO:0000256" key="2">
    <source>
        <dbReference type="ARBA" id="ARBA00006683"/>
    </source>
</evidence>
<dbReference type="SUPFAM" id="SSF52540">
    <property type="entry name" value="P-loop containing nucleoside triphosphate hydrolases"/>
    <property type="match status" value="1"/>
</dbReference>
<proteinExistence type="inferred from homology"/>
<dbReference type="GO" id="GO:0005886">
    <property type="term" value="C:plasma membrane"/>
    <property type="evidence" value="ECO:0007669"/>
    <property type="project" value="UniProtKB-SubCell"/>
</dbReference>
<dbReference type="InterPro" id="IPR003856">
    <property type="entry name" value="LPS_length_determ_N"/>
</dbReference>
<comment type="caution">
    <text evidence="10">The sequence shown here is derived from an EMBL/GenBank/DDBJ whole genome shotgun (WGS) entry which is preliminary data.</text>
</comment>
<comment type="similarity">
    <text evidence="2">Belongs to the CpsC/CapA family.</text>
</comment>
<evidence type="ECO:0000256" key="8">
    <source>
        <dbReference type="SAM" id="Phobius"/>
    </source>
</evidence>
<dbReference type="Pfam" id="PF02706">
    <property type="entry name" value="Wzz"/>
    <property type="match status" value="1"/>
</dbReference>
<evidence type="ECO:0000256" key="5">
    <source>
        <dbReference type="ARBA" id="ARBA00022989"/>
    </source>
</evidence>
<feature type="transmembrane region" description="Helical" evidence="8">
    <location>
        <begin position="25"/>
        <end position="43"/>
    </location>
</feature>
<keyword evidence="5 8" id="KW-1133">Transmembrane helix</keyword>
<keyword evidence="10" id="KW-0418">Kinase</keyword>
<feature type="compositionally biased region" description="Basic and acidic residues" evidence="7">
    <location>
        <begin position="618"/>
        <end position="635"/>
    </location>
</feature>
<feature type="region of interest" description="Disordered" evidence="7">
    <location>
        <begin position="506"/>
        <end position="669"/>
    </location>
</feature>
<dbReference type="AlphaFoldDB" id="A0A2P4UQ14"/>
<evidence type="ECO:0000256" key="6">
    <source>
        <dbReference type="ARBA" id="ARBA00023136"/>
    </source>
</evidence>
<dbReference type="PANTHER" id="PTHR32309">
    <property type="entry name" value="TYROSINE-PROTEIN KINASE"/>
    <property type="match status" value="1"/>
</dbReference>
<dbReference type="Gene3D" id="3.40.50.300">
    <property type="entry name" value="P-loop containing nucleotide triphosphate hydrolases"/>
    <property type="match status" value="1"/>
</dbReference>
<evidence type="ECO:0000313" key="10">
    <source>
        <dbReference type="EMBL" id="POM27133.1"/>
    </source>
</evidence>
<keyword evidence="4 8" id="KW-0812">Transmembrane</keyword>
<keyword evidence="11" id="KW-1185">Reference proteome</keyword>
<accession>A0A2P4UQ14</accession>
<dbReference type="RefSeq" id="WP_168212043.1">
    <property type="nucleotide sequence ID" value="NZ_MTBP01000001.1"/>
</dbReference>
<dbReference type="InterPro" id="IPR050445">
    <property type="entry name" value="Bact_polysacc_biosynth/exp"/>
</dbReference>
<dbReference type="GO" id="GO:0004715">
    <property type="term" value="F:non-membrane spanning protein tyrosine kinase activity"/>
    <property type="evidence" value="ECO:0007669"/>
    <property type="project" value="UniProtKB-EC"/>
</dbReference>
<dbReference type="EMBL" id="MTBP01000001">
    <property type="protein sequence ID" value="POM27133.1"/>
    <property type="molecule type" value="Genomic_DNA"/>
</dbReference>
<evidence type="ECO:0000256" key="3">
    <source>
        <dbReference type="ARBA" id="ARBA00022475"/>
    </source>
</evidence>
<keyword evidence="10" id="KW-0808">Transferase</keyword>
<dbReference type="EC" id="2.7.10.2" evidence="10"/>
<feature type="compositionally biased region" description="Basic and acidic residues" evidence="7">
    <location>
        <begin position="601"/>
        <end position="610"/>
    </location>
</feature>
<dbReference type="InterPro" id="IPR027417">
    <property type="entry name" value="P-loop_NTPase"/>
</dbReference>